<dbReference type="EMBL" id="CP089291">
    <property type="protein sequence ID" value="UOF90411.1"/>
    <property type="molecule type" value="Genomic_DNA"/>
</dbReference>
<dbReference type="PANTHER" id="PTHR28629:SF4">
    <property type="entry name" value="TRIOKINASE_FMN CYCLASE"/>
    <property type="match status" value="1"/>
</dbReference>
<dbReference type="Proteomes" id="UP000830167">
    <property type="component" value="Chromosome"/>
</dbReference>
<sequence>MKKLINNPNHVVDDALSGFLRANREIVRRSEKDPRAVVRTTIEANKVGIVIGGGSGHKPAFIGYVGEGMADGVAIGNIFASPSPYPILSAIQEVHQGNGVLLIYGNYSGDCMNFSMAAELAELEDINVKQIIVRDDVASATKEEANRRRGIAGEFFVYKIAGAKAQEGCTLEEVFQTTEKANNWVRSMGVGLTPCSLPQTGKPSFILGENEMEFGLGVHGEPGVRKGPLLPARDVANELVNTICNDFDFEGSEVAVLVNGLGSTSLMELYIMYDNIAEELEKRNIQIYRSFVGEYITSMEMGGCSLTLLKLDEELKKLIDKPAVTGCFKL</sequence>
<gene>
    <name evidence="2" type="primary">dhaK</name>
    <name evidence="2" type="ORF">LSG31_21565</name>
</gene>
<dbReference type="Gene3D" id="3.40.50.10440">
    <property type="entry name" value="Dihydroxyacetone kinase, domain 1"/>
    <property type="match status" value="1"/>
</dbReference>
<reference evidence="2" key="1">
    <citation type="submission" date="2021-12" db="EMBL/GenBank/DDBJ databases">
        <title>Alicyclobacillaceae gen. nov., sp. nov., isolated from chalcocite enrichment system.</title>
        <authorList>
            <person name="Jiang Z."/>
        </authorList>
    </citation>
    <scope>NUCLEOTIDE SEQUENCE</scope>
    <source>
        <strain evidence="2">MYW30-H2</strain>
    </source>
</reference>
<dbReference type="Gene3D" id="3.30.1180.20">
    <property type="entry name" value="Dihydroxyacetone kinase, domain 2"/>
    <property type="match status" value="1"/>
</dbReference>
<organism evidence="2 3">
    <name type="scientific">Fodinisporobacter ferrooxydans</name>
    <dbReference type="NCBI Taxonomy" id="2901836"/>
    <lineage>
        <taxon>Bacteria</taxon>
        <taxon>Bacillati</taxon>
        <taxon>Bacillota</taxon>
        <taxon>Bacilli</taxon>
        <taxon>Bacillales</taxon>
        <taxon>Alicyclobacillaceae</taxon>
        <taxon>Fodinisporobacter</taxon>
    </lineage>
</organism>
<dbReference type="RefSeq" id="WP_347437105.1">
    <property type="nucleotide sequence ID" value="NZ_CP089291.1"/>
</dbReference>
<dbReference type="Pfam" id="PF02733">
    <property type="entry name" value="Dak1"/>
    <property type="match status" value="1"/>
</dbReference>
<dbReference type="SUPFAM" id="SSF82549">
    <property type="entry name" value="DAK1/DegV-like"/>
    <property type="match status" value="1"/>
</dbReference>
<dbReference type="PROSITE" id="PS51481">
    <property type="entry name" value="DHAK"/>
    <property type="match status" value="1"/>
</dbReference>
<dbReference type="PANTHER" id="PTHR28629">
    <property type="entry name" value="TRIOKINASE/FMN CYCLASE"/>
    <property type="match status" value="1"/>
</dbReference>
<evidence type="ECO:0000313" key="2">
    <source>
        <dbReference type="EMBL" id="UOF90411.1"/>
    </source>
</evidence>
<feature type="domain" description="DhaK" evidence="1">
    <location>
        <begin position="7"/>
        <end position="328"/>
    </location>
</feature>
<dbReference type="GO" id="GO:0047324">
    <property type="term" value="F:phosphoenolpyruvate-glycerone phosphotransferase activity"/>
    <property type="evidence" value="ECO:0007669"/>
    <property type="project" value="UniProtKB-EC"/>
</dbReference>
<dbReference type="InterPro" id="IPR004006">
    <property type="entry name" value="DhaK_dom"/>
</dbReference>
<dbReference type="InterPro" id="IPR050861">
    <property type="entry name" value="Dihydroxyacetone_Kinase"/>
</dbReference>
<protein>
    <submittedName>
        <fullName evidence="2">Dihydroxyacetone kinase subunit DhaK</fullName>
        <ecNumber evidence="2">2.7.1.121</ecNumber>
    </submittedName>
</protein>
<dbReference type="EC" id="2.7.1.121" evidence="2"/>
<keyword evidence="3" id="KW-1185">Reference proteome</keyword>
<evidence type="ECO:0000259" key="1">
    <source>
        <dbReference type="PROSITE" id="PS51481"/>
    </source>
</evidence>
<accession>A0ABY4CMF7</accession>
<proteinExistence type="predicted"/>
<keyword evidence="2" id="KW-0808">Transferase</keyword>
<keyword evidence="2" id="KW-0418">Kinase</keyword>
<name>A0ABY4CMF7_9BACL</name>
<evidence type="ECO:0000313" key="3">
    <source>
        <dbReference type="Proteomes" id="UP000830167"/>
    </source>
</evidence>